<dbReference type="PANTHER" id="PTHR33647">
    <property type="entry name" value="OS01G0793900 PROTEIN"/>
    <property type="match status" value="1"/>
</dbReference>
<protein>
    <submittedName>
        <fullName evidence="2">Uncharacterized protein</fullName>
    </submittedName>
</protein>
<feature type="region of interest" description="Disordered" evidence="1">
    <location>
        <begin position="97"/>
        <end position="118"/>
    </location>
</feature>
<proteinExistence type="predicted"/>
<name>A0A1B6P970_SORBI</name>
<evidence type="ECO:0000313" key="2">
    <source>
        <dbReference type="EMBL" id="KXG22279.1"/>
    </source>
</evidence>
<feature type="compositionally biased region" description="Basic and acidic residues" evidence="1">
    <location>
        <begin position="28"/>
        <end position="38"/>
    </location>
</feature>
<evidence type="ECO:0000313" key="3">
    <source>
        <dbReference type="Proteomes" id="UP000000768"/>
    </source>
</evidence>
<evidence type="ECO:0000256" key="1">
    <source>
        <dbReference type="SAM" id="MobiDB-lite"/>
    </source>
</evidence>
<dbReference type="EMBL" id="CM000768">
    <property type="protein sequence ID" value="KXG22279.1"/>
    <property type="molecule type" value="Genomic_DNA"/>
</dbReference>
<organism evidence="2 3">
    <name type="scientific">Sorghum bicolor</name>
    <name type="common">Sorghum</name>
    <name type="synonym">Sorghum vulgare</name>
    <dbReference type="NCBI Taxonomy" id="4558"/>
    <lineage>
        <taxon>Eukaryota</taxon>
        <taxon>Viridiplantae</taxon>
        <taxon>Streptophyta</taxon>
        <taxon>Embryophyta</taxon>
        <taxon>Tracheophyta</taxon>
        <taxon>Spermatophyta</taxon>
        <taxon>Magnoliopsida</taxon>
        <taxon>Liliopsida</taxon>
        <taxon>Poales</taxon>
        <taxon>Poaceae</taxon>
        <taxon>PACMAD clade</taxon>
        <taxon>Panicoideae</taxon>
        <taxon>Andropogonodae</taxon>
        <taxon>Andropogoneae</taxon>
        <taxon>Sorghinae</taxon>
        <taxon>Sorghum</taxon>
    </lineage>
</organism>
<keyword evidence="3" id="KW-1185">Reference proteome</keyword>
<dbReference type="AlphaFoldDB" id="A0A1B6P970"/>
<dbReference type="Proteomes" id="UP000000768">
    <property type="component" value="Chromosome 9"/>
</dbReference>
<dbReference type="InParanoid" id="A0A1B6P970"/>
<dbReference type="PANTHER" id="PTHR33647:SF13">
    <property type="match status" value="1"/>
</dbReference>
<sequence>MGNCVCHASRHGGGVPGTDDGEPVWAAERGEKTGEERKTKKSVKVTVRISKSRLQKLMASGAAGGEGMTLGKVLAEIVSAGEVVVDGRHRRRRWEPSLESIPEDMESRDVYNSHIYRG</sequence>
<gene>
    <name evidence="2" type="ORF">SORBI_3009G186100</name>
</gene>
<dbReference type="FunCoup" id="A0A1B6P970">
    <property type="interactions" value="4"/>
</dbReference>
<reference evidence="2 3" key="1">
    <citation type="journal article" date="2009" name="Nature">
        <title>The Sorghum bicolor genome and the diversification of grasses.</title>
        <authorList>
            <person name="Paterson A.H."/>
            <person name="Bowers J.E."/>
            <person name="Bruggmann R."/>
            <person name="Dubchak I."/>
            <person name="Grimwood J."/>
            <person name="Gundlach H."/>
            <person name="Haberer G."/>
            <person name="Hellsten U."/>
            <person name="Mitros T."/>
            <person name="Poliakov A."/>
            <person name="Schmutz J."/>
            <person name="Spannagl M."/>
            <person name="Tang H."/>
            <person name="Wang X."/>
            <person name="Wicker T."/>
            <person name="Bharti A.K."/>
            <person name="Chapman J."/>
            <person name="Feltus F.A."/>
            <person name="Gowik U."/>
            <person name="Grigoriev I.V."/>
            <person name="Lyons E."/>
            <person name="Maher C.A."/>
            <person name="Martis M."/>
            <person name="Narechania A."/>
            <person name="Otillar R.P."/>
            <person name="Penning B.W."/>
            <person name="Salamov A.A."/>
            <person name="Wang Y."/>
            <person name="Zhang L."/>
            <person name="Carpita N.C."/>
            <person name="Freeling M."/>
            <person name="Gingle A.R."/>
            <person name="Hash C.T."/>
            <person name="Keller B."/>
            <person name="Klein P."/>
            <person name="Kresovich S."/>
            <person name="McCann M.C."/>
            <person name="Ming R."/>
            <person name="Peterson D.G."/>
            <person name="Mehboob-ur-Rahman"/>
            <person name="Ware D."/>
            <person name="Westhoff P."/>
            <person name="Mayer K.F."/>
            <person name="Messing J."/>
            <person name="Rokhsar D.S."/>
        </authorList>
    </citation>
    <scope>NUCLEOTIDE SEQUENCE [LARGE SCALE GENOMIC DNA]</scope>
    <source>
        <strain evidence="3">cv. BTx623</strain>
    </source>
</reference>
<dbReference type="Gramene" id="KXG22279">
    <property type="protein sequence ID" value="KXG22279"/>
    <property type="gene ID" value="SORBI_3009G186100"/>
</dbReference>
<dbReference type="OMA" id="GNCACQA"/>
<feature type="region of interest" description="Disordered" evidence="1">
    <location>
        <begin position="1"/>
        <end position="44"/>
    </location>
</feature>
<accession>A0A1B6P970</accession>
<reference evidence="3" key="2">
    <citation type="journal article" date="2018" name="Plant J.">
        <title>The Sorghum bicolor reference genome: improved assembly, gene annotations, a transcriptome atlas, and signatures of genome organization.</title>
        <authorList>
            <person name="McCormick R.F."/>
            <person name="Truong S.K."/>
            <person name="Sreedasyam A."/>
            <person name="Jenkins J."/>
            <person name="Shu S."/>
            <person name="Sims D."/>
            <person name="Kennedy M."/>
            <person name="Amirebrahimi M."/>
            <person name="Weers B.D."/>
            <person name="McKinley B."/>
            <person name="Mattison A."/>
            <person name="Morishige D.T."/>
            <person name="Grimwood J."/>
            <person name="Schmutz J."/>
            <person name="Mullet J.E."/>
        </authorList>
    </citation>
    <scope>NUCLEOTIDE SEQUENCE [LARGE SCALE GENOMIC DNA]</scope>
    <source>
        <strain evidence="3">cv. BTx623</strain>
    </source>
</reference>